<dbReference type="InterPro" id="IPR050471">
    <property type="entry name" value="AB_hydrolase"/>
</dbReference>
<feature type="region of interest" description="Disordered" evidence="1">
    <location>
        <begin position="98"/>
        <end position="150"/>
    </location>
</feature>
<dbReference type="PANTHER" id="PTHR43433">
    <property type="entry name" value="HYDROLASE, ALPHA/BETA FOLD FAMILY PROTEIN"/>
    <property type="match status" value="1"/>
</dbReference>
<dbReference type="Gene3D" id="3.40.50.1820">
    <property type="entry name" value="alpha/beta hydrolase"/>
    <property type="match status" value="1"/>
</dbReference>
<dbReference type="EMBL" id="BAABGT010000117">
    <property type="protein sequence ID" value="GAA4559162.1"/>
    <property type="molecule type" value="Genomic_DNA"/>
</dbReference>
<evidence type="ECO:0000313" key="4">
    <source>
        <dbReference type="Proteomes" id="UP001501598"/>
    </source>
</evidence>
<comment type="caution">
    <text evidence="3">The sequence shown here is derived from an EMBL/GenBank/DDBJ whole genome shotgun (WGS) entry which is preliminary data.</text>
</comment>
<evidence type="ECO:0000256" key="1">
    <source>
        <dbReference type="SAM" id="MobiDB-lite"/>
    </source>
</evidence>
<evidence type="ECO:0000259" key="2">
    <source>
        <dbReference type="Pfam" id="PF00561"/>
    </source>
</evidence>
<organism evidence="3 4">
    <name type="scientific">Pseudonocardia xishanensis</name>
    <dbReference type="NCBI Taxonomy" id="630995"/>
    <lineage>
        <taxon>Bacteria</taxon>
        <taxon>Bacillati</taxon>
        <taxon>Actinomycetota</taxon>
        <taxon>Actinomycetes</taxon>
        <taxon>Pseudonocardiales</taxon>
        <taxon>Pseudonocardiaceae</taxon>
        <taxon>Pseudonocardia</taxon>
    </lineage>
</organism>
<reference evidence="4" key="1">
    <citation type="journal article" date="2019" name="Int. J. Syst. Evol. Microbiol.">
        <title>The Global Catalogue of Microorganisms (GCM) 10K type strain sequencing project: providing services to taxonomists for standard genome sequencing and annotation.</title>
        <authorList>
            <consortium name="The Broad Institute Genomics Platform"/>
            <consortium name="The Broad Institute Genome Sequencing Center for Infectious Disease"/>
            <person name="Wu L."/>
            <person name="Ma J."/>
        </authorList>
    </citation>
    <scope>NUCLEOTIDE SEQUENCE [LARGE SCALE GENOMIC DNA]</scope>
    <source>
        <strain evidence="4">JCM 17906</strain>
    </source>
</reference>
<dbReference type="PANTHER" id="PTHR43433:SF4">
    <property type="entry name" value="NON-HEME CHLOROPEROXIDASE-RELATED"/>
    <property type="match status" value="1"/>
</dbReference>
<dbReference type="Proteomes" id="UP001501598">
    <property type="component" value="Unassembled WGS sequence"/>
</dbReference>
<keyword evidence="4" id="KW-1185">Reference proteome</keyword>
<accession>A0ABP8S2C4</accession>
<feature type="domain" description="AB hydrolase-1" evidence="2">
    <location>
        <begin position="2"/>
        <end position="97"/>
    </location>
</feature>
<dbReference type="InterPro" id="IPR029058">
    <property type="entry name" value="AB_hydrolase_fold"/>
</dbReference>
<dbReference type="Pfam" id="PF00561">
    <property type="entry name" value="Abhydrolase_1"/>
    <property type="match status" value="1"/>
</dbReference>
<protein>
    <recommendedName>
        <fullName evidence="2">AB hydrolase-1 domain-containing protein</fullName>
    </recommendedName>
</protein>
<gene>
    <name evidence="3" type="ORF">GCM10023175_66590</name>
</gene>
<proteinExistence type="predicted"/>
<dbReference type="SUPFAM" id="SSF53474">
    <property type="entry name" value="alpha/beta-Hydrolases"/>
    <property type="match status" value="1"/>
</dbReference>
<evidence type="ECO:0000313" key="3">
    <source>
        <dbReference type="EMBL" id="GAA4559162.1"/>
    </source>
</evidence>
<sequence length="150" mass="15826">MIRYDRRGFGRSDAPGKGFDYDTLSDDLAAVIDELDLHDVSLVGFSMGGGEVARYVSRHGQDRLHSVVFAAAVPPYMAQQDDNPDGPLTPELAEQFAVRAGAGPRRTARAQREPRGGVQPGAGAVPGEVRSRPSRTGGRAAALSVGARPA</sequence>
<dbReference type="InterPro" id="IPR000073">
    <property type="entry name" value="AB_hydrolase_1"/>
</dbReference>
<name>A0ABP8S2C4_9PSEU</name>